<feature type="region of interest" description="Disordered" evidence="1">
    <location>
        <begin position="96"/>
        <end position="151"/>
    </location>
</feature>
<evidence type="ECO:0000256" key="1">
    <source>
        <dbReference type="SAM" id="MobiDB-lite"/>
    </source>
</evidence>
<dbReference type="EMBL" id="BNJQ01000027">
    <property type="protein sequence ID" value="GHP10067.1"/>
    <property type="molecule type" value="Genomic_DNA"/>
</dbReference>
<dbReference type="InterPro" id="IPR028226">
    <property type="entry name" value="LIN37"/>
</dbReference>
<feature type="compositionally biased region" description="Basic and acidic residues" evidence="1">
    <location>
        <begin position="35"/>
        <end position="45"/>
    </location>
</feature>
<protein>
    <submittedName>
        <fullName evidence="2">Uncharacterized protein</fullName>
    </submittedName>
</protein>
<feature type="compositionally biased region" description="Polar residues" evidence="1">
    <location>
        <begin position="20"/>
        <end position="30"/>
    </location>
</feature>
<proteinExistence type="predicted"/>
<name>A0A830HYP8_9CHLO</name>
<evidence type="ECO:0000313" key="2">
    <source>
        <dbReference type="EMBL" id="GHP10067.1"/>
    </source>
</evidence>
<comment type="caution">
    <text evidence="2">The sequence shown here is derived from an EMBL/GenBank/DDBJ whole genome shotgun (WGS) entry which is preliminary data.</text>
</comment>
<dbReference type="GO" id="GO:0017053">
    <property type="term" value="C:transcription repressor complex"/>
    <property type="evidence" value="ECO:0007669"/>
    <property type="project" value="InterPro"/>
</dbReference>
<evidence type="ECO:0000313" key="3">
    <source>
        <dbReference type="Proteomes" id="UP000660262"/>
    </source>
</evidence>
<gene>
    <name evidence="2" type="ORF">PPROV_000880000</name>
</gene>
<feature type="compositionally biased region" description="Low complexity" evidence="1">
    <location>
        <begin position="49"/>
        <end position="63"/>
    </location>
</feature>
<feature type="region of interest" description="Disordered" evidence="1">
    <location>
        <begin position="1"/>
        <end position="63"/>
    </location>
</feature>
<organism evidence="2 3">
    <name type="scientific">Pycnococcus provasolii</name>
    <dbReference type="NCBI Taxonomy" id="41880"/>
    <lineage>
        <taxon>Eukaryota</taxon>
        <taxon>Viridiplantae</taxon>
        <taxon>Chlorophyta</taxon>
        <taxon>Pseudoscourfieldiophyceae</taxon>
        <taxon>Pseudoscourfieldiales</taxon>
        <taxon>Pycnococcaceae</taxon>
        <taxon>Pycnococcus</taxon>
    </lineage>
</organism>
<sequence>MASDLRQALFRQLEQDATDNRSNAQATTSEAARFQQEKLATDARGVKSTGARGTSAGASGLALDAREDGANKASKARELHTPDSLYAACRRAVISPGEPHRRSVESLPRQNELIETPPRLPPPLRARADDDEDVQRPPKMPRGVVDGVDASGTRERAEELLREHLKHWRSVREYFKQRSKDKAKMYRERMRILCEPPLTPKAPPREET</sequence>
<dbReference type="Proteomes" id="UP000660262">
    <property type="component" value="Unassembled WGS sequence"/>
</dbReference>
<keyword evidence="3" id="KW-1185">Reference proteome</keyword>
<accession>A0A830HYP8</accession>
<dbReference type="AlphaFoldDB" id="A0A830HYP8"/>
<reference evidence="2" key="1">
    <citation type="submission" date="2020-10" db="EMBL/GenBank/DDBJ databases">
        <title>Unveiling of a novel bifunctional photoreceptor, Dualchrome1, isolated from a cosmopolitan green alga.</title>
        <authorList>
            <person name="Suzuki S."/>
            <person name="Kawachi M."/>
        </authorList>
    </citation>
    <scope>NUCLEOTIDE SEQUENCE</scope>
    <source>
        <strain evidence="2">NIES 2893</strain>
    </source>
</reference>
<dbReference type="Pfam" id="PF15306">
    <property type="entry name" value="LIN37"/>
    <property type="match status" value="1"/>
</dbReference>